<keyword evidence="3 4" id="KW-0326">Glycosidase</keyword>
<name>A0A085JMF1_9GAMM</name>
<proteinExistence type="inferred from homology"/>
<evidence type="ECO:0000313" key="6">
    <source>
        <dbReference type="EMBL" id="KFD21647.1"/>
    </source>
</evidence>
<dbReference type="GO" id="GO:0004650">
    <property type="term" value="F:polygalacturonase activity"/>
    <property type="evidence" value="ECO:0007669"/>
    <property type="project" value="UniProtKB-EC"/>
</dbReference>
<dbReference type="EMBL" id="JMPR01000013">
    <property type="protein sequence ID" value="KFD21647.1"/>
    <property type="molecule type" value="Genomic_DNA"/>
</dbReference>
<dbReference type="PANTHER" id="PTHR31339">
    <property type="entry name" value="PECTIN LYASE-RELATED"/>
    <property type="match status" value="1"/>
</dbReference>
<gene>
    <name evidence="6" type="ORF">GTPT_0746</name>
</gene>
<dbReference type="OrthoDB" id="9795222at2"/>
<accession>A0A085JMF1</accession>
<evidence type="ECO:0000256" key="4">
    <source>
        <dbReference type="RuleBase" id="RU361169"/>
    </source>
</evidence>
<dbReference type="InterPro" id="IPR051801">
    <property type="entry name" value="GH28_Enzymes"/>
</dbReference>
<reference evidence="6 7" key="1">
    <citation type="submission" date="2014-05" db="EMBL/GenBank/DDBJ databases">
        <title>ATOL: Assembling a taxonomically balanced genome-scale reconstruction of the evolutionary history of the Enterobacteriaceae.</title>
        <authorList>
            <person name="Plunkett G.III."/>
            <person name="Neeno-Eckwall E.C."/>
            <person name="Glasner J.D."/>
            <person name="Perna N.T."/>
        </authorList>
    </citation>
    <scope>NUCLEOTIDE SEQUENCE [LARGE SCALE GENOMIC DNA]</scope>
    <source>
        <strain evidence="6 7">ATCC 33301</strain>
    </source>
</reference>
<feature type="signal peptide" evidence="5">
    <location>
        <begin position="1"/>
        <end position="33"/>
    </location>
</feature>
<organism evidence="6 7">
    <name type="scientific">Tatumella ptyseos ATCC 33301</name>
    <dbReference type="NCBI Taxonomy" id="1005995"/>
    <lineage>
        <taxon>Bacteria</taxon>
        <taxon>Pseudomonadati</taxon>
        <taxon>Pseudomonadota</taxon>
        <taxon>Gammaproteobacteria</taxon>
        <taxon>Enterobacterales</taxon>
        <taxon>Erwiniaceae</taxon>
        <taxon>Tatumella</taxon>
    </lineage>
</organism>
<evidence type="ECO:0000313" key="7">
    <source>
        <dbReference type="Proteomes" id="UP000028602"/>
    </source>
</evidence>
<dbReference type="SUPFAM" id="SSF51126">
    <property type="entry name" value="Pectin lyase-like"/>
    <property type="match status" value="1"/>
</dbReference>
<dbReference type="GO" id="GO:0005975">
    <property type="term" value="P:carbohydrate metabolic process"/>
    <property type="evidence" value="ECO:0007669"/>
    <property type="project" value="InterPro"/>
</dbReference>
<keyword evidence="7" id="KW-1185">Reference proteome</keyword>
<dbReference type="InterPro" id="IPR011050">
    <property type="entry name" value="Pectin_lyase_fold/virulence"/>
</dbReference>
<comment type="similarity">
    <text evidence="1 4">Belongs to the glycosyl hydrolase 28 family.</text>
</comment>
<dbReference type="InterPro" id="IPR006626">
    <property type="entry name" value="PbH1"/>
</dbReference>
<dbReference type="Gene3D" id="2.160.20.10">
    <property type="entry name" value="Single-stranded right-handed beta-helix, Pectin lyase-like"/>
    <property type="match status" value="1"/>
</dbReference>
<feature type="chain" id="PRO_5001793759" evidence="5">
    <location>
        <begin position="34"/>
        <end position="449"/>
    </location>
</feature>
<dbReference type="Proteomes" id="UP000028602">
    <property type="component" value="Unassembled WGS sequence"/>
</dbReference>
<evidence type="ECO:0000256" key="1">
    <source>
        <dbReference type="ARBA" id="ARBA00008834"/>
    </source>
</evidence>
<dbReference type="InterPro" id="IPR000743">
    <property type="entry name" value="Glyco_hydro_28"/>
</dbReference>
<evidence type="ECO:0000256" key="2">
    <source>
        <dbReference type="ARBA" id="ARBA00022801"/>
    </source>
</evidence>
<dbReference type="RefSeq" id="WP_051170808.1">
    <property type="nucleotide sequence ID" value="NZ_ATMJ01000030.1"/>
</dbReference>
<sequence>MTCAKKTPRFRGLFFSVLAFPALCSSASALANAHECALSLTAGQAPITGQLQQAIDHCSTRGGGTVTLPAGVWVSGPLMLKSHVTLHLAAGSRLTSTGNPADFNAAFISKPLQPREALIIATHVRDVAITGPGTVDGQGQHAWWPVATDARNHLKRGDTRWFASHWKGVPAANGMPRPWLIEFDHVRGGKLRDVQVINSPMWNVVFRDSQNIVMSHSSVTNPPDSPNTDGVDVVSSQNVLLRDLRLSTGDDDISIKSGLATTGKAPASRDITIEDCEIDNGHGISVGSETANGIGRITVRNIRFRGTENGIRVKSGRDRGSEIGPLSADNIVMTGVRVPLVITDSYGGNGGYSHQSLSAISPEPVSRYTPFIHDISVNHLQASGAGMAGMISGLPEAPLSNISLKNITISSVSGMQSRYANGTLHNVKITSDQHPLSLQQGPGSHWRKS</sequence>
<dbReference type="eggNOG" id="COG5434">
    <property type="taxonomic scope" value="Bacteria"/>
</dbReference>
<keyword evidence="5" id="KW-0732">Signal</keyword>
<protein>
    <submittedName>
        <fullName evidence="6">Polygalacturonase</fullName>
        <ecNumber evidence="6">3.2.1.15</ecNumber>
    </submittedName>
</protein>
<evidence type="ECO:0000256" key="3">
    <source>
        <dbReference type="ARBA" id="ARBA00023295"/>
    </source>
</evidence>
<keyword evidence="2 4" id="KW-0378">Hydrolase</keyword>
<dbReference type="AlphaFoldDB" id="A0A085JMF1"/>
<dbReference type="InterPro" id="IPR012334">
    <property type="entry name" value="Pectin_lyas_fold"/>
</dbReference>
<dbReference type="SMART" id="SM00710">
    <property type="entry name" value="PbH1"/>
    <property type="match status" value="5"/>
</dbReference>
<dbReference type="Pfam" id="PF00295">
    <property type="entry name" value="Glyco_hydro_28"/>
    <property type="match status" value="1"/>
</dbReference>
<dbReference type="EC" id="3.2.1.15" evidence="6"/>
<dbReference type="PANTHER" id="PTHR31339:SF9">
    <property type="entry name" value="PLASMIN AND FIBRONECTIN-BINDING PROTEIN A"/>
    <property type="match status" value="1"/>
</dbReference>
<comment type="caution">
    <text evidence="6">The sequence shown here is derived from an EMBL/GenBank/DDBJ whole genome shotgun (WGS) entry which is preliminary data.</text>
</comment>
<evidence type="ECO:0000256" key="5">
    <source>
        <dbReference type="SAM" id="SignalP"/>
    </source>
</evidence>